<reference evidence="2 3" key="1">
    <citation type="submission" date="2017-07" db="EMBL/GenBank/DDBJ databases">
        <title>An improved, manually edited Actinidia chinensis var. chinensis (kiwifruit) genome highlights the challenges associated with draft genomes and gene prediction in plants.</title>
        <authorList>
            <person name="Pilkington S."/>
            <person name="Crowhurst R."/>
            <person name="Hilario E."/>
            <person name="Nardozza S."/>
            <person name="Fraser L."/>
            <person name="Peng Y."/>
            <person name="Gunaseelan K."/>
            <person name="Simpson R."/>
            <person name="Tahir J."/>
            <person name="Deroles S."/>
            <person name="Templeton K."/>
            <person name="Luo Z."/>
            <person name="Davy M."/>
            <person name="Cheng C."/>
            <person name="Mcneilage M."/>
            <person name="Scaglione D."/>
            <person name="Liu Y."/>
            <person name="Zhang Q."/>
            <person name="Datson P."/>
            <person name="De Silva N."/>
            <person name="Gardiner S."/>
            <person name="Bassett H."/>
            <person name="Chagne D."/>
            <person name="Mccallum J."/>
            <person name="Dzierzon H."/>
            <person name="Deng C."/>
            <person name="Wang Y.-Y."/>
            <person name="Barron N."/>
            <person name="Manako K."/>
            <person name="Bowen J."/>
            <person name="Foster T."/>
            <person name="Erridge Z."/>
            <person name="Tiffin H."/>
            <person name="Waite C."/>
            <person name="Davies K."/>
            <person name="Grierson E."/>
            <person name="Laing W."/>
            <person name="Kirk R."/>
            <person name="Chen X."/>
            <person name="Wood M."/>
            <person name="Montefiori M."/>
            <person name="Brummell D."/>
            <person name="Schwinn K."/>
            <person name="Catanach A."/>
            <person name="Fullerton C."/>
            <person name="Li D."/>
            <person name="Meiyalaghan S."/>
            <person name="Nieuwenhuizen N."/>
            <person name="Read N."/>
            <person name="Prakash R."/>
            <person name="Hunter D."/>
            <person name="Zhang H."/>
            <person name="Mckenzie M."/>
            <person name="Knabel M."/>
            <person name="Harris A."/>
            <person name="Allan A."/>
            <person name="Chen A."/>
            <person name="Janssen B."/>
            <person name="Plunkett B."/>
            <person name="Dwamena C."/>
            <person name="Voogd C."/>
            <person name="Leif D."/>
            <person name="Lafferty D."/>
            <person name="Souleyre E."/>
            <person name="Varkonyi-Gasic E."/>
            <person name="Gambi F."/>
            <person name="Hanley J."/>
            <person name="Yao J.-L."/>
            <person name="Cheung J."/>
            <person name="David K."/>
            <person name="Warren B."/>
            <person name="Marsh K."/>
            <person name="Snowden K."/>
            <person name="Lin-Wang K."/>
            <person name="Brian L."/>
            <person name="Martinez-Sanchez M."/>
            <person name="Wang M."/>
            <person name="Ileperuma N."/>
            <person name="Macnee N."/>
            <person name="Campin R."/>
            <person name="Mcatee P."/>
            <person name="Drummond R."/>
            <person name="Espley R."/>
            <person name="Ireland H."/>
            <person name="Wu R."/>
            <person name="Atkinson R."/>
            <person name="Karunairetnam S."/>
            <person name="Bulley S."/>
            <person name="Chunkath S."/>
            <person name="Hanley Z."/>
            <person name="Storey R."/>
            <person name="Thrimawithana A."/>
            <person name="Thomson S."/>
            <person name="David C."/>
            <person name="Testolin R."/>
        </authorList>
    </citation>
    <scope>NUCLEOTIDE SEQUENCE [LARGE SCALE GENOMIC DNA]</scope>
    <source>
        <strain evidence="3">cv. Red5</strain>
        <tissue evidence="2">Young leaf</tissue>
    </source>
</reference>
<feature type="chain" id="PRO_5015344684" evidence="1">
    <location>
        <begin position="25"/>
        <end position="94"/>
    </location>
</feature>
<reference evidence="3" key="2">
    <citation type="journal article" date="2018" name="BMC Genomics">
        <title>A manually annotated Actinidia chinensis var. chinensis (kiwifruit) genome highlights the challenges associated with draft genomes and gene prediction in plants.</title>
        <authorList>
            <person name="Pilkington S.M."/>
            <person name="Crowhurst R."/>
            <person name="Hilario E."/>
            <person name="Nardozza S."/>
            <person name="Fraser L."/>
            <person name="Peng Y."/>
            <person name="Gunaseelan K."/>
            <person name="Simpson R."/>
            <person name="Tahir J."/>
            <person name="Deroles S.C."/>
            <person name="Templeton K."/>
            <person name="Luo Z."/>
            <person name="Davy M."/>
            <person name="Cheng C."/>
            <person name="McNeilage M."/>
            <person name="Scaglione D."/>
            <person name="Liu Y."/>
            <person name="Zhang Q."/>
            <person name="Datson P."/>
            <person name="De Silva N."/>
            <person name="Gardiner S.E."/>
            <person name="Bassett H."/>
            <person name="Chagne D."/>
            <person name="McCallum J."/>
            <person name="Dzierzon H."/>
            <person name="Deng C."/>
            <person name="Wang Y.Y."/>
            <person name="Barron L."/>
            <person name="Manako K."/>
            <person name="Bowen J."/>
            <person name="Foster T.M."/>
            <person name="Erridge Z.A."/>
            <person name="Tiffin H."/>
            <person name="Waite C.N."/>
            <person name="Davies K.M."/>
            <person name="Grierson E.P."/>
            <person name="Laing W.A."/>
            <person name="Kirk R."/>
            <person name="Chen X."/>
            <person name="Wood M."/>
            <person name="Montefiori M."/>
            <person name="Brummell D.A."/>
            <person name="Schwinn K.E."/>
            <person name="Catanach A."/>
            <person name="Fullerton C."/>
            <person name="Li D."/>
            <person name="Meiyalaghan S."/>
            <person name="Nieuwenhuizen N."/>
            <person name="Read N."/>
            <person name="Prakash R."/>
            <person name="Hunter D."/>
            <person name="Zhang H."/>
            <person name="McKenzie M."/>
            <person name="Knabel M."/>
            <person name="Harris A."/>
            <person name="Allan A.C."/>
            <person name="Gleave A."/>
            <person name="Chen A."/>
            <person name="Janssen B.J."/>
            <person name="Plunkett B."/>
            <person name="Ampomah-Dwamena C."/>
            <person name="Voogd C."/>
            <person name="Leif D."/>
            <person name="Lafferty D."/>
            <person name="Souleyre E.J.F."/>
            <person name="Varkonyi-Gasic E."/>
            <person name="Gambi F."/>
            <person name="Hanley J."/>
            <person name="Yao J.L."/>
            <person name="Cheung J."/>
            <person name="David K.M."/>
            <person name="Warren B."/>
            <person name="Marsh K."/>
            <person name="Snowden K.C."/>
            <person name="Lin-Wang K."/>
            <person name="Brian L."/>
            <person name="Martinez-Sanchez M."/>
            <person name="Wang M."/>
            <person name="Ileperuma N."/>
            <person name="Macnee N."/>
            <person name="Campin R."/>
            <person name="McAtee P."/>
            <person name="Drummond R.S.M."/>
            <person name="Espley R.V."/>
            <person name="Ireland H.S."/>
            <person name="Wu R."/>
            <person name="Atkinson R.G."/>
            <person name="Karunairetnam S."/>
            <person name="Bulley S."/>
            <person name="Chunkath S."/>
            <person name="Hanley Z."/>
            <person name="Storey R."/>
            <person name="Thrimawithana A.H."/>
            <person name="Thomson S."/>
            <person name="David C."/>
            <person name="Testolin R."/>
            <person name="Huang H."/>
            <person name="Hellens R.P."/>
            <person name="Schaffer R.J."/>
        </authorList>
    </citation>
    <scope>NUCLEOTIDE SEQUENCE [LARGE SCALE GENOMIC DNA]</scope>
    <source>
        <strain evidence="3">cv. Red5</strain>
    </source>
</reference>
<sequence length="94" mass="10040">MARKILLLPLILSLILYIAGPAESAVSTGFIRALCRATEYPVVCVQSVPAYARAIQKSPHQLAQSPNSLVCEPIPGPVHEGICEKANQVQGTKC</sequence>
<evidence type="ECO:0000313" key="3">
    <source>
        <dbReference type="Proteomes" id="UP000241394"/>
    </source>
</evidence>
<organism evidence="2 3">
    <name type="scientific">Actinidia chinensis var. chinensis</name>
    <name type="common">Chinese soft-hair kiwi</name>
    <dbReference type="NCBI Taxonomy" id="1590841"/>
    <lineage>
        <taxon>Eukaryota</taxon>
        <taxon>Viridiplantae</taxon>
        <taxon>Streptophyta</taxon>
        <taxon>Embryophyta</taxon>
        <taxon>Tracheophyta</taxon>
        <taxon>Spermatophyta</taxon>
        <taxon>Magnoliopsida</taxon>
        <taxon>eudicotyledons</taxon>
        <taxon>Gunneridae</taxon>
        <taxon>Pentapetalae</taxon>
        <taxon>asterids</taxon>
        <taxon>Ericales</taxon>
        <taxon>Actinidiaceae</taxon>
        <taxon>Actinidia</taxon>
    </lineage>
</organism>
<evidence type="ECO:0000313" key="2">
    <source>
        <dbReference type="EMBL" id="PSS33169.1"/>
    </source>
</evidence>
<proteinExistence type="predicted"/>
<accession>A0A2R6RT67</accession>
<dbReference type="InParanoid" id="A0A2R6RT67"/>
<dbReference type="EMBL" id="NKQK01000003">
    <property type="protein sequence ID" value="PSS33169.1"/>
    <property type="molecule type" value="Genomic_DNA"/>
</dbReference>
<dbReference type="Proteomes" id="UP000241394">
    <property type="component" value="Chromosome LG3"/>
</dbReference>
<dbReference type="AlphaFoldDB" id="A0A2R6RT67"/>
<evidence type="ECO:0000256" key="1">
    <source>
        <dbReference type="SAM" id="SignalP"/>
    </source>
</evidence>
<keyword evidence="3" id="KW-1185">Reference proteome</keyword>
<protein>
    <submittedName>
        <fullName evidence="2">Uncharacterized protein</fullName>
    </submittedName>
</protein>
<keyword evidence="1" id="KW-0732">Signal</keyword>
<feature type="signal peptide" evidence="1">
    <location>
        <begin position="1"/>
        <end position="24"/>
    </location>
</feature>
<comment type="caution">
    <text evidence="2">The sequence shown here is derived from an EMBL/GenBank/DDBJ whole genome shotgun (WGS) entry which is preliminary data.</text>
</comment>
<name>A0A2R6RT67_ACTCC</name>
<gene>
    <name evidence="2" type="ORF">CEY00_Acc03555</name>
</gene>
<dbReference type="Gramene" id="PSS33169">
    <property type="protein sequence ID" value="PSS33169"/>
    <property type="gene ID" value="CEY00_Acc03555"/>
</dbReference>